<feature type="compositionally biased region" description="Polar residues" evidence="1">
    <location>
        <begin position="160"/>
        <end position="191"/>
    </location>
</feature>
<accession>A0AAE1DHU9</accession>
<keyword evidence="3" id="KW-1185">Reference proteome</keyword>
<sequence>MTRGKWSTGKIKRIVFSSHKKAKKSMAPFRWSLLISMALATLLLSGSSYGATTSAPAVTDTATVSLASTNAATDITTAGITTIDSSTNEATETTLAETIQSSVTSTISEETTASITTSATQAATTPSGMLGPDQTNGNTQPDPLGGATTTAPTIIVVSTEEPTTSAMPITTDAPQTIPSTATPAQPVNDNPYSDLPRRPWQLNPSSPGQQPQPPDQNPLPWLFYGRDFFPFIYLLSNSQQQQQLQQNSGQPDNRNLAPLYAYGMDMDLWPWSFFFNQNRGQQQNQQQNTNFGWPQNQQQNHFVWQRNQQQNNFGWPQNQQRNNLGWSQNQRNSPQVFNSQRNRNSNSLANLLWLGEF</sequence>
<organism evidence="2 3">
    <name type="scientific">Elysia crispata</name>
    <name type="common">lettuce slug</name>
    <dbReference type="NCBI Taxonomy" id="231223"/>
    <lineage>
        <taxon>Eukaryota</taxon>
        <taxon>Metazoa</taxon>
        <taxon>Spiralia</taxon>
        <taxon>Lophotrochozoa</taxon>
        <taxon>Mollusca</taxon>
        <taxon>Gastropoda</taxon>
        <taxon>Heterobranchia</taxon>
        <taxon>Euthyneura</taxon>
        <taxon>Panpulmonata</taxon>
        <taxon>Sacoglossa</taxon>
        <taxon>Placobranchoidea</taxon>
        <taxon>Plakobranchidae</taxon>
        <taxon>Elysia</taxon>
    </lineage>
</organism>
<feature type="compositionally biased region" description="Polar residues" evidence="1">
    <location>
        <begin position="312"/>
        <end position="337"/>
    </location>
</feature>
<proteinExistence type="predicted"/>
<feature type="compositionally biased region" description="Polar residues" evidence="1">
    <location>
        <begin position="133"/>
        <end position="152"/>
    </location>
</feature>
<feature type="region of interest" description="Disordered" evidence="1">
    <location>
        <begin position="107"/>
        <end position="221"/>
    </location>
</feature>
<comment type="caution">
    <text evidence="2">The sequence shown here is derived from an EMBL/GenBank/DDBJ whole genome shotgun (WGS) entry which is preliminary data.</text>
</comment>
<gene>
    <name evidence="2" type="ORF">RRG08_024348</name>
</gene>
<protein>
    <submittedName>
        <fullName evidence="2">Uncharacterized protein</fullName>
    </submittedName>
</protein>
<name>A0AAE1DHU9_9GAST</name>
<evidence type="ECO:0000256" key="1">
    <source>
        <dbReference type="SAM" id="MobiDB-lite"/>
    </source>
</evidence>
<dbReference type="EMBL" id="JAWDGP010003760">
    <property type="protein sequence ID" value="KAK3771269.1"/>
    <property type="molecule type" value="Genomic_DNA"/>
</dbReference>
<dbReference type="Proteomes" id="UP001283361">
    <property type="component" value="Unassembled WGS sequence"/>
</dbReference>
<reference evidence="2" key="1">
    <citation type="journal article" date="2023" name="G3 (Bethesda)">
        <title>A reference genome for the long-term kleptoplast-retaining sea slug Elysia crispata morphotype clarki.</title>
        <authorList>
            <person name="Eastman K.E."/>
            <person name="Pendleton A.L."/>
            <person name="Shaikh M.A."/>
            <person name="Suttiyut T."/>
            <person name="Ogas R."/>
            <person name="Tomko P."/>
            <person name="Gavelis G."/>
            <person name="Widhalm J.R."/>
            <person name="Wisecaver J.H."/>
        </authorList>
    </citation>
    <scope>NUCLEOTIDE SEQUENCE</scope>
    <source>
        <strain evidence="2">ECLA1</strain>
    </source>
</reference>
<feature type="compositionally biased region" description="Low complexity" evidence="1">
    <location>
        <begin position="107"/>
        <end position="125"/>
    </location>
</feature>
<evidence type="ECO:0000313" key="3">
    <source>
        <dbReference type="Proteomes" id="UP001283361"/>
    </source>
</evidence>
<dbReference type="AlphaFoldDB" id="A0AAE1DHU9"/>
<feature type="region of interest" description="Disordered" evidence="1">
    <location>
        <begin position="312"/>
        <end position="341"/>
    </location>
</feature>
<evidence type="ECO:0000313" key="2">
    <source>
        <dbReference type="EMBL" id="KAK3771269.1"/>
    </source>
</evidence>